<name>A0A093UP56_TALMA</name>
<dbReference type="AlphaFoldDB" id="A0A093UP56"/>
<keyword evidence="1" id="KW-1133">Transmembrane helix</keyword>
<keyword evidence="1" id="KW-0812">Transmembrane</keyword>
<protein>
    <recommendedName>
        <fullName evidence="3">Cadmium resistance transporter</fullName>
    </recommendedName>
</protein>
<dbReference type="Pfam" id="PF03596">
    <property type="entry name" value="Cad"/>
    <property type="match status" value="1"/>
</dbReference>
<evidence type="ECO:0000256" key="1">
    <source>
        <dbReference type="SAM" id="Phobius"/>
    </source>
</evidence>
<keyword evidence="1" id="KW-0472">Membrane</keyword>
<feature type="transmembrane region" description="Helical" evidence="1">
    <location>
        <begin position="175"/>
        <end position="192"/>
    </location>
</feature>
<dbReference type="InterPro" id="IPR004676">
    <property type="entry name" value="Cd-R_transporter"/>
</dbReference>
<gene>
    <name evidence="2" type="ORF">GQ26_0500390</name>
</gene>
<dbReference type="EMBL" id="JPOX01000050">
    <property type="protein sequence ID" value="KFX42047.1"/>
    <property type="molecule type" value="Genomic_DNA"/>
</dbReference>
<feature type="transmembrane region" description="Helical" evidence="1">
    <location>
        <begin position="6"/>
        <end position="29"/>
    </location>
</feature>
<evidence type="ECO:0008006" key="3">
    <source>
        <dbReference type="Google" id="ProtNLM"/>
    </source>
</evidence>
<feature type="transmembrane region" description="Helical" evidence="1">
    <location>
        <begin position="73"/>
        <end position="93"/>
    </location>
</feature>
<proteinExistence type="predicted"/>
<organism evidence="2">
    <name type="scientific">Talaromyces marneffei PM1</name>
    <dbReference type="NCBI Taxonomy" id="1077442"/>
    <lineage>
        <taxon>Eukaryota</taxon>
        <taxon>Fungi</taxon>
        <taxon>Dikarya</taxon>
        <taxon>Ascomycota</taxon>
        <taxon>Pezizomycotina</taxon>
        <taxon>Eurotiomycetes</taxon>
        <taxon>Eurotiomycetidae</taxon>
        <taxon>Eurotiales</taxon>
        <taxon>Trichocomaceae</taxon>
        <taxon>Talaromyces</taxon>
        <taxon>Talaromyces sect. Talaromyces</taxon>
    </lineage>
</organism>
<feature type="transmembrane region" description="Helical" evidence="1">
    <location>
        <begin position="141"/>
        <end position="163"/>
    </location>
</feature>
<evidence type="ECO:0000313" key="2">
    <source>
        <dbReference type="EMBL" id="KFX42047.1"/>
    </source>
</evidence>
<sequence length="334" mass="36803">MQFGKAIGTACSSFAITNIDAMFVLVTLFAEASACRTMTPLMIILGEYIGFTVIIIISMIGFGASLLIPSEPIGFFGLLPILLGIWRLLNLLVPNQEEESEKTKLAGVKSVFKVSLITLMNGGDNIGTYVPLFAQANAAEIAIYVITYYILVGVWCLVAFLVMRQKHILKIAKRYARVVVPFLYLGLGSYIIEKSSCYPWSIHRIDSSTSRHLGKPVMAVTTAFVLLTCVGTMAWLTLRKRRALRIPEVDPCQAETTSPSTERQQQLAPVQTGDLHVLDLTYEAEELSRLGLLRNMLPPPSPFEKGGLFTSYGSHPVNDYSSPKSLEELPPSLH</sequence>
<accession>A0A093UP56</accession>
<comment type="caution">
    <text evidence="2">The sequence shown here is derived from an EMBL/GenBank/DDBJ whole genome shotgun (WGS) entry which is preliminary data.</text>
</comment>
<feature type="transmembrane region" description="Helical" evidence="1">
    <location>
        <begin position="217"/>
        <end position="238"/>
    </location>
</feature>
<feature type="transmembrane region" description="Helical" evidence="1">
    <location>
        <begin position="41"/>
        <end position="67"/>
    </location>
</feature>
<reference evidence="2" key="1">
    <citation type="journal article" date="2014" name="PLoS Genet.">
        <title>Signature Gene Expression Reveals Novel Clues to the Molecular Mechanisms of Dimorphic Transition in Penicillium marneffei.</title>
        <authorList>
            <person name="Yang E."/>
            <person name="Wang G."/>
            <person name="Cai J."/>
            <person name="Woo P.C."/>
            <person name="Lau S.K."/>
            <person name="Yuen K.-Y."/>
            <person name="Chow W.-N."/>
            <person name="Lin X."/>
        </authorList>
    </citation>
    <scope>NUCLEOTIDE SEQUENCE [LARGE SCALE GENOMIC DNA]</scope>
    <source>
        <strain evidence="2">PM1</strain>
    </source>
</reference>